<dbReference type="Pfam" id="PF01033">
    <property type="entry name" value="Somatomedin_B"/>
    <property type="match status" value="1"/>
</dbReference>
<keyword evidence="8" id="KW-0732">Signal</keyword>
<evidence type="ECO:0000313" key="12">
    <source>
        <dbReference type="Proteomes" id="UP001208570"/>
    </source>
</evidence>
<dbReference type="EMBL" id="JAODUP010000034">
    <property type="protein sequence ID" value="KAK2166886.1"/>
    <property type="molecule type" value="Genomic_DNA"/>
</dbReference>
<keyword evidence="3 7" id="KW-1133">Transmembrane helix</keyword>
<dbReference type="PANTHER" id="PTHR45902">
    <property type="entry name" value="LATROPHILIN RECEPTOR-LIKE PROTEIN A"/>
    <property type="match status" value="1"/>
</dbReference>
<dbReference type="SUPFAM" id="SSF81321">
    <property type="entry name" value="Family A G protein-coupled receptor-like"/>
    <property type="match status" value="1"/>
</dbReference>
<feature type="transmembrane region" description="Helical" evidence="7">
    <location>
        <begin position="566"/>
        <end position="590"/>
    </location>
</feature>
<comment type="subcellular location">
    <subcellularLocation>
        <location evidence="1">Membrane</location>
        <topology evidence="1">Multi-pass membrane protein</topology>
    </subcellularLocation>
</comment>
<dbReference type="InterPro" id="IPR017981">
    <property type="entry name" value="GPCR_2-like_7TM"/>
</dbReference>
<feature type="transmembrane region" description="Helical" evidence="7">
    <location>
        <begin position="460"/>
        <end position="483"/>
    </location>
</feature>
<keyword evidence="2 7" id="KW-0812">Transmembrane</keyword>
<dbReference type="InterPro" id="IPR053231">
    <property type="entry name" value="GPCR_LN-TM7"/>
</dbReference>
<keyword evidence="4 7" id="KW-0472">Membrane</keyword>
<dbReference type="PRINTS" id="PR02001">
    <property type="entry name" value="GCR1CAMPR"/>
</dbReference>
<comment type="caution">
    <text evidence="11">The sequence shown here is derived from an EMBL/GenBank/DDBJ whole genome shotgun (WGS) entry which is preliminary data.</text>
</comment>
<feature type="transmembrane region" description="Helical" evidence="7">
    <location>
        <begin position="490"/>
        <end position="509"/>
    </location>
</feature>
<evidence type="ECO:0000256" key="4">
    <source>
        <dbReference type="ARBA" id="ARBA00023136"/>
    </source>
</evidence>
<evidence type="ECO:0000259" key="10">
    <source>
        <dbReference type="PROSITE" id="PS50958"/>
    </source>
</evidence>
<protein>
    <submittedName>
        <fullName evidence="11">Uncharacterized protein</fullName>
    </submittedName>
</protein>
<dbReference type="SMART" id="SM00201">
    <property type="entry name" value="SO"/>
    <property type="match status" value="1"/>
</dbReference>
<evidence type="ECO:0000256" key="8">
    <source>
        <dbReference type="SAM" id="SignalP"/>
    </source>
</evidence>
<feature type="compositionally biased region" description="Low complexity" evidence="6">
    <location>
        <begin position="723"/>
        <end position="734"/>
    </location>
</feature>
<dbReference type="Pfam" id="PF00002">
    <property type="entry name" value="7tm_2"/>
    <property type="match status" value="1"/>
</dbReference>
<dbReference type="InterPro" id="IPR000832">
    <property type="entry name" value="GPCR_2_secretin-like"/>
</dbReference>
<dbReference type="Proteomes" id="UP001208570">
    <property type="component" value="Unassembled WGS sequence"/>
</dbReference>
<feature type="region of interest" description="Disordered" evidence="6">
    <location>
        <begin position="723"/>
        <end position="750"/>
    </location>
</feature>
<keyword evidence="5" id="KW-1015">Disulfide bond</keyword>
<feature type="domain" description="G-protein coupled receptors family 2 profile 2" evidence="9">
    <location>
        <begin position="458"/>
        <end position="711"/>
    </location>
</feature>
<accession>A0AAD9NG00</accession>
<gene>
    <name evidence="11" type="ORF">LSH36_34g08004</name>
</gene>
<dbReference type="AlphaFoldDB" id="A0AAD9NG00"/>
<dbReference type="InterPro" id="IPR036024">
    <property type="entry name" value="Somatomedin_B-like_dom_sf"/>
</dbReference>
<dbReference type="PROSITE" id="PS50261">
    <property type="entry name" value="G_PROTEIN_RECEP_F2_4"/>
    <property type="match status" value="1"/>
</dbReference>
<keyword evidence="12" id="KW-1185">Reference proteome</keyword>
<evidence type="ECO:0000259" key="9">
    <source>
        <dbReference type="PROSITE" id="PS50261"/>
    </source>
</evidence>
<dbReference type="InterPro" id="IPR001212">
    <property type="entry name" value="Somatomedin_B_dom"/>
</dbReference>
<feature type="transmembrane region" description="Helical" evidence="7">
    <location>
        <begin position="521"/>
        <end position="554"/>
    </location>
</feature>
<dbReference type="PANTHER" id="PTHR45902:SF4">
    <property type="entry name" value="G-PROTEIN COUPLED RECEPTORS FAMILY 2 PROFILE 2 DOMAIN-CONTAINING PROTEIN"/>
    <property type="match status" value="1"/>
</dbReference>
<evidence type="ECO:0000256" key="1">
    <source>
        <dbReference type="ARBA" id="ARBA00004141"/>
    </source>
</evidence>
<dbReference type="SUPFAM" id="SSF90188">
    <property type="entry name" value="Somatomedin B domain"/>
    <property type="match status" value="1"/>
</dbReference>
<dbReference type="Gene3D" id="4.10.410.20">
    <property type="match status" value="1"/>
</dbReference>
<feature type="signal peptide" evidence="8">
    <location>
        <begin position="1"/>
        <end position="17"/>
    </location>
</feature>
<dbReference type="GO" id="GO:0004930">
    <property type="term" value="F:G protein-coupled receptor activity"/>
    <property type="evidence" value="ECO:0007669"/>
    <property type="project" value="InterPro"/>
</dbReference>
<dbReference type="Gene3D" id="1.20.1070.10">
    <property type="entry name" value="Rhodopsin 7-helix transmembrane proteins"/>
    <property type="match status" value="1"/>
</dbReference>
<name>A0AAD9NG00_9ANNE</name>
<feature type="chain" id="PRO_5042011003" evidence="8">
    <location>
        <begin position="18"/>
        <end position="750"/>
    </location>
</feature>
<feature type="transmembrane region" description="Helical" evidence="7">
    <location>
        <begin position="610"/>
        <end position="639"/>
    </location>
</feature>
<proteinExistence type="predicted"/>
<dbReference type="GO" id="GO:0007166">
    <property type="term" value="P:cell surface receptor signaling pathway"/>
    <property type="evidence" value="ECO:0007669"/>
    <property type="project" value="InterPro"/>
</dbReference>
<evidence type="ECO:0000256" key="3">
    <source>
        <dbReference type="ARBA" id="ARBA00022989"/>
    </source>
</evidence>
<dbReference type="GO" id="GO:0016020">
    <property type="term" value="C:membrane"/>
    <property type="evidence" value="ECO:0007669"/>
    <property type="project" value="UniProtKB-SubCell"/>
</dbReference>
<evidence type="ECO:0000256" key="2">
    <source>
        <dbReference type="ARBA" id="ARBA00022692"/>
    </source>
</evidence>
<organism evidence="11 12">
    <name type="scientific">Paralvinella palmiformis</name>
    <dbReference type="NCBI Taxonomy" id="53620"/>
    <lineage>
        <taxon>Eukaryota</taxon>
        <taxon>Metazoa</taxon>
        <taxon>Spiralia</taxon>
        <taxon>Lophotrochozoa</taxon>
        <taxon>Annelida</taxon>
        <taxon>Polychaeta</taxon>
        <taxon>Sedentaria</taxon>
        <taxon>Canalipalpata</taxon>
        <taxon>Terebellida</taxon>
        <taxon>Terebelliformia</taxon>
        <taxon>Alvinellidae</taxon>
        <taxon>Paralvinella</taxon>
    </lineage>
</organism>
<reference evidence="11" key="1">
    <citation type="journal article" date="2023" name="Mol. Biol. Evol.">
        <title>Third-Generation Sequencing Reveals the Adaptive Role of the Epigenome in Three Deep-Sea Polychaetes.</title>
        <authorList>
            <person name="Perez M."/>
            <person name="Aroh O."/>
            <person name="Sun Y."/>
            <person name="Lan Y."/>
            <person name="Juniper S.K."/>
            <person name="Young C.R."/>
            <person name="Angers B."/>
            <person name="Qian P.Y."/>
        </authorList>
    </citation>
    <scope>NUCLEOTIDE SEQUENCE</scope>
    <source>
        <strain evidence="11">P08H-3</strain>
    </source>
</reference>
<dbReference type="InterPro" id="IPR022343">
    <property type="entry name" value="GCR1-cAMP_receptor"/>
</dbReference>
<feature type="domain" description="SMB" evidence="10">
    <location>
        <begin position="32"/>
        <end position="81"/>
    </location>
</feature>
<evidence type="ECO:0000256" key="5">
    <source>
        <dbReference type="ARBA" id="ARBA00023157"/>
    </source>
</evidence>
<evidence type="ECO:0000256" key="7">
    <source>
        <dbReference type="SAM" id="Phobius"/>
    </source>
</evidence>
<feature type="transmembrane region" description="Helical" evidence="7">
    <location>
        <begin position="660"/>
        <end position="682"/>
    </location>
</feature>
<feature type="transmembrane region" description="Helical" evidence="7">
    <location>
        <begin position="688"/>
        <end position="710"/>
    </location>
</feature>
<dbReference type="CDD" id="cd15039">
    <property type="entry name" value="7tmB3_Methuselah-like"/>
    <property type="match status" value="1"/>
</dbReference>
<evidence type="ECO:0000313" key="11">
    <source>
        <dbReference type="EMBL" id="KAK2166886.1"/>
    </source>
</evidence>
<evidence type="ECO:0000256" key="6">
    <source>
        <dbReference type="SAM" id="MobiDB-lite"/>
    </source>
</evidence>
<sequence>MLTILLHLSVILQVALMTRFEDSLTAGDSKNTTDPCEIRGSCLGRGAYEMYFGVKNCRCDDQCVIYRDCCPDYVAAAIQQTTIPTKTLYCVSVEKRGGSFSRMRSTDRVYTVTRCPDGYRDDDIVYLCEETSDDPLLSVPVTDSNTNILYSNVFCAICHGIDNPVFWNVAVECYGVPEAALTIDSLHGALNQSRYKCLRRFGRPNENVTTRSCKQTEEFCPEDWSGSKYVMDQCSNHINYVYHPRGVYRNKFCALCRGINETELTCVPPGSPIAGFQGHKERGWKPPSFRVMMDLNSGFVGIEQKSFSVEERTFHRRCPERNLYDPFLGLCRPLTCPPGQQFTSNSTGCVGKASNANPSRLDSQETAQAQPQSINRVPIPNPKNVNYTTCAKIGYNTSEYVLWDNDSILVHGELYHRKEYAISGGILYVCAPDGMSSNYTVIMNVTTEDTALNYDKVESILTTVGLTISLFCLALSIVAHALYPSLRNTAGKCILSLCVSLFIGQLLFLTSTKVSNHGACYALAVILHYAFLASFCWTNCLSIDICLAFSCSCGINASSTDRFKKYLLYACSVPVLLILSAISMDFLPGVPDLYQPHYGELYCLINRSGALLLTFALPVACILSVNLVLFVITTRNIYISKKLAKFAMIEKRRNARVLDFILYTKLYVIMGLTWLIGFLAAIVDKRPLWYVFIIFNTLQGAFLCLAFVFSKKTVKAFRDRRTSWTTKSTKMTSRPTSSRSGSDAKPRPSF</sequence>
<dbReference type="PROSITE" id="PS50958">
    <property type="entry name" value="SMB_2"/>
    <property type="match status" value="1"/>
</dbReference>